<accession>A0A834TFB9</accession>
<evidence type="ECO:0000256" key="1">
    <source>
        <dbReference type="SAM" id="MobiDB-lite"/>
    </source>
</evidence>
<sequence length="90" mass="10261">MRHSIRSNTVPILVPFTAPVHQLFLDSDTSSRDLRVVAGVSFSEERRSRARHRVVYTGREALKQARQRWSLATEDEGIGKQEREGREGKG</sequence>
<reference evidence="2" key="1">
    <citation type="submission" date="2020-09" db="EMBL/GenBank/DDBJ databases">
        <title>Genome-Enabled Discovery of Anthraquinone Biosynthesis in Senna tora.</title>
        <authorList>
            <person name="Kang S.-H."/>
            <person name="Pandey R.P."/>
            <person name="Lee C.-M."/>
            <person name="Sim J.-S."/>
            <person name="Jeong J.-T."/>
            <person name="Choi B.-S."/>
            <person name="Jung M."/>
            <person name="Ginzburg D."/>
            <person name="Zhao K."/>
            <person name="Won S.Y."/>
            <person name="Oh T.-J."/>
            <person name="Yu Y."/>
            <person name="Kim N.-H."/>
            <person name="Lee O.R."/>
            <person name="Lee T.-H."/>
            <person name="Bashyal P."/>
            <person name="Kim T.-S."/>
            <person name="Lee W.-H."/>
            <person name="Kawkins C."/>
            <person name="Kim C.-K."/>
            <person name="Kim J.S."/>
            <person name="Ahn B.O."/>
            <person name="Rhee S.Y."/>
            <person name="Sohng J.K."/>
        </authorList>
    </citation>
    <scope>NUCLEOTIDE SEQUENCE</scope>
    <source>
        <tissue evidence="2">Leaf</tissue>
    </source>
</reference>
<dbReference type="AlphaFoldDB" id="A0A834TFB9"/>
<dbReference type="Proteomes" id="UP000634136">
    <property type="component" value="Unassembled WGS sequence"/>
</dbReference>
<organism evidence="2 3">
    <name type="scientific">Senna tora</name>
    <dbReference type="NCBI Taxonomy" id="362788"/>
    <lineage>
        <taxon>Eukaryota</taxon>
        <taxon>Viridiplantae</taxon>
        <taxon>Streptophyta</taxon>
        <taxon>Embryophyta</taxon>
        <taxon>Tracheophyta</taxon>
        <taxon>Spermatophyta</taxon>
        <taxon>Magnoliopsida</taxon>
        <taxon>eudicotyledons</taxon>
        <taxon>Gunneridae</taxon>
        <taxon>Pentapetalae</taxon>
        <taxon>rosids</taxon>
        <taxon>fabids</taxon>
        <taxon>Fabales</taxon>
        <taxon>Fabaceae</taxon>
        <taxon>Caesalpinioideae</taxon>
        <taxon>Cassia clade</taxon>
        <taxon>Senna</taxon>
    </lineage>
</organism>
<name>A0A834TFB9_9FABA</name>
<evidence type="ECO:0000313" key="3">
    <source>
        <dbReference type="Proteomes" id="UP000634136"/>
    </source>
</evidence>
<evidence type="ECO:0000313" key="2">
    <source>
        <dbReference type="EMBL" id="KAF7820044.1"/>
    </source>
</evidence>
<keyword evidence="3" id="KW-1185">Reference proteome</keyword>
<feature type="compositionally biased region" description="Basic and acidic residues" evidence="1">
    <location>
        <begin position="77"/>
        <end position="90"/>
    </location>
</feature>
<comment type="caution">
    <text evidence="2">The sequence shown here is derived from an EMBL/GenBank/DDBJ whole genome shotgun (WGS) entry which is preliminary data.</text>
</comment>
<gene>
    <name evidence="2" type="ORF">G2W53_025499</name>
</gene>
<proteinExistence type="predicted"/>
<dbReference type="EMBL" id="JAAIUW010000008">
    <property type="protein sequence ID" value="KAF7820044.1"/>
    <property type="molecule type" value="Genomic_DNA"/>
</dbReference>
<feature type="region of interest" description="Disordered" evidence="1">
    <location>
        <begin position="68"/>
        <end position="90"/>
    </location>
</feature>
<protein>
    <submittedName>
        <fullName evidence="2">Uncharacterized protein</fullName>
    </submittedName>
</protein>